<keyword evidence="5" id="KW-0539">Nucleus</keyword>
<keyword evidence="3" id="KW-0238">DNA-binding</keyword>
<evidence type="ECO:0000256" key="3">
    <source>
        <dbReference type="ARBA" id="ARBA00023125"/>
    </source>
</evidence>
<evidence type="ECO:0008006" key="8">
    <source>
        <dbReference type="Google" id="ProtNLM"/>
    </source>
</evidence>
<organism evidence="6 7">
    <name type="scientific">Phaseolus vulgaris</name>
    <name type="common">Kidney bean</name>
    <name type="synonym">French bean</name>
    <dbReference type="NCBI Taxonomy" id="3885"/>
    <lineage>
        <taxon>Eukaryota</taxon>
        <taxon>Viridiplantae</taxon>
        <taxon>Streptophyta</taxon>
        <taxon>Embryophyta</taxon>
        <taxon>Tracheophyta</taxon>
        <taxon>Spermatophyta</taxon>
        <taxon>Magnoliopsida</taxon>
        <taxon>eudicotyledons</taxon>
        <taxon>Gunneridae</taxon>
        <taxon>Pentapetalae</taxon>
        <taxon>rosids</taxon>
        <taxon>fabids</taxon>
        <taxon>Fabales</taxon>
        <taxon>Fabaceae</taxon>
        <taxon>Papilionoideae</taxon>
        <taxon>50 kb inversion clade</taxon>
        <taxon>NPAAA clade</taxon>
        <taxon>indigoferoid/millettioid clade</taxon>
        <taxon>Phaseoleae</taxon>
        <taxon>Phaseolus</taxon>
    </lineage>
</organism>
<dbReference type="AlphaFoldDB" id="V7ALP4"/>
<accession>V7ALP4</accession>
<reference evidence="7" key="1">
    <citation type="journal article" date="2014" name="Nat. Genet.">
        <title>A reference genome for common bean and genome-wide analysis of dual domestications.</title>
        <authorList>
            <person name="Schmutz J."/>
            <person name="McClean P.E."/>
            <person name="Mamidi S."/>
            <person name="Wu G.A."/>
            <person name="Cannon S.B."/>
            <person name="Grimwood J."/>
            <person name="Jenkins J."/>
            <person name="Shu S."/>
            <person name="Song Q."/>
            <person name="Chavarro C."/>
            <person name="Torres-Torres M."/>
            <person name="Geffroy V."/>
            <person name="Moghaddam S.M."/>
            <person name="Gao D."/>
            <person name="Abernathy B."/>
            <person name="Barry K."/>
            <person name="Blair M."/>
            <person name="Brick M.A."/>
            <person name="Chovatia M."/>
            <person name="Gepts P."/>
            <person name="Goodstein D.M."/>
            <person name="Gonzales M."/>
            <person name="Hellsten U."/>
            <person name="Hyten D.L."/>
            <person name="Jia G."/>
            <person name="Kelly J.D."/>
            <person name="Kudrna D."/>
            <person name="Lee R."/>
            <person name="Richard M.M."/>
            <person name="Miklas P.N."/>
            <person name="Osorno J.M."/>
            <person name="Rodrigues J."/>
            <person name="Thareau V."/>
            <person name="Urrea C.A."/>
            <person name="Wang M."/>
            <person name="Yu Y."/>
            <person name="Zhang M."/>
            <person name="Wing R.A."/>
            <person name="Cregan P.B."/>
            <person name="Rokhsar D.S."/>
            <person name="Jackson S.A."/>
        </authorList>
    </citation>
    <scope>NUCLEOTIDE SEQUENCE [LARGE SCALE GENOMIC DNA]</scope>
    <source>
        <strain evidence="7">cv. G19833</strain>
    </source>
</reference>
<dbReference type="EMBL" id="CM002297">
    <property type="protein sequence ID" value="ESW06522.1"/>
    <property type="molecule type" value="Genomic_DNA"/>
</dbReference>
<evidence type="ECO:0000256" key="5">
    <source>
        <dbReference type="ARBA" id="ARBA00023242"/>
    </source>
</evidence>
<dbReference type="GO" id="GO:0005634">
    <property type="term" value="C:nucleus"/>
    <property type="evidence" value="ECO:0007669"/>
    <property type="project" value="UniProtKB-SubCell"/>
</dbReference>
<evidence type="ECO:0000313" key="7">
    <source>
        <dbReference type="Proteomes" id="UP000000226"/>
    </source>
</evidence>
<name>V7ALP4_PHAVU</name>
<evidence type="ECO:0000313" key="6">
    <source>
        <dbReference type="EMBL" id="ESW06522.1"/>
    </source>
</evidence>
<sequence length="256" mass="29756">MEEVMPKVTTRNEFGSHSQSNDYYNNILLSDELLLQYGYVDRAFAVEFQGELSKEWTLVDSAGNVHKVYYNQDILSPEILDGWSTLSSVYGFKGDHSILFRYGGQSCFTITVFMGEICEIGVNRYLKEVQGREPLTKGPFEHFYMELSSFNIKRNYLDLRGGFAEYLLKTKFRNVTLHGLLHDVKCRVLRGRFPSTNIKLGSGWKKFCSFHSFREDDKIIFECHMLMPSSDIRVLLQTFIHYEILVQDLFGDVPTW</sequence>
<dbReference type="InterPro" id="IPR015300">
    <property type="entry name" value="DNA-bd_pseudobarrel_sf"/>
</dbReference>
<evidence type="ECO:0000256" key="1">
    <source>
        <dbReference type="ARBA" id="ARBA00004123"/>
    </source>
</evidence>
<proteinExistence type="predicted"/>
<keyword evidence="4" id="KW-0804">Transcription</keyword>
<keyword evidence="2" id="KW-0805">Transcription regulation</keyword>
<evidence type="ECO:0000256" key="4">
    <source>
        <dbReference type="ARBA" id="ARBA00023163"/>
    </source>
</evidence>
<dbReference type="Gene3D" id="2.40.330.10">
    <property type="entry name" value="DNA-binding pseudobarrel domain"/>
    <property type="match status" value="2"/>
</dbReference>
<dbReference type="OrthoDB" id="682109at2759"/>
<dbReference type="SUPFAM" id="SSF101936">
    <property type="entry name" value="DNA-binding pseudobarrel domain"/>
    <property type="match status" value="2"/>
</dbReference>
<protein>
    <recommendedName>
        <fullName evidence="8">TF-B3 domain-containing protein</fullName>
    </recommendedName>
</protein>
<dbReference type="GO" id="GO:0003677">
    <property type="term" value="F:DNA binding"/>
    <property type="evidence" value="ECO:0007669"/>
    <property type="project" value="UniProtKB-KW"/>
</dbReference>
<comment type="subcellular location">
    <subcellularLocation>
        <location evidence="1">Nucleus</location>
    </subcellularLocation>
</comment>
<evidence type="ECO:0000256" key="2">
    <source>
        <dbReference type="ARBA" id="ARBA00023015"/>
    </source>
</evidence>
<gene>
    <name evidence="6" type="ORF">PHAVU_010G054900g</name>
</gene>
<keyword evidence="7" id="KW-1185">Reference proteome</keyword>
<dbReference type="OMA" id="NNHEVEF"/>
<dbReference type="Gramene" id="ESW06522">
    <property type="protein sequence ID" value="ESW06522"/>
    <property type="gene ID" value="PHAVU_010G054900g"/>
</dbReference>
<dbReference type="Proteomes" id="UP000000226">
    <property type="component" value="Chromosome 10"/>
</dbReference>